<keyword evidence="2" id="KW-0548">Nucleotidyltransferase</keyword>
<keyword evidence="3" id="KW-0540">Nuclease</keyword>
<dbReference type="CDD" id="cd09274">
    <property type="entry name" value="RNase_HI_RT_Ty3"/>
    <property type="match status" value="1"/>
</dbReference>
<evidence type="ECO:0000256" key="5">
    <source>
        <dbReference type="ARBA" id="ARBA00022801"/>
    </source>
</evidence>
<sequence length="108" mass="12805">MISAFSKRLDKCQRNYSVTDKELLGLVKGIENYRHYLLGRPFTLRTDHRALTYLWEAKNPVGRLLRWSLKLSEYDFKVEYIKGDDHIADGFSRIYQEEDNIYALEGKI</sequence>
<name>A0A9P6KXF9_9MICR</name>
<dbReference type="Pfam" id="PF17917">
    <property type="entry name" value="RT_RNaseH"/>
    <property type="match status" value="1"/>
</dbReference>
<keyword evidence="5" id="KW-0378">Hydrolase</keyword>
<protein>
    <submittedName>
        <fullName evidence="8">Retrovirus-related Pol polyprotein from transposon 17.6</fullName>
    </submittedName>
</protein>
<dbReference type="SUPFAM" id="SSF56672">
    <property type="entry name" value="DNA/RNA polymerases"/>
    <property type="match status" value="1"/>
</dbReference>
<comment type="caution">
    <text evidence="8">The sequence shown here is derived from an EMBL/GenBank/DDBJ whole genome shotgun (WGS) entry which is preliminary data.</text>
</comment>
<accession>A0A9P6KXF9</accession>
<dbReference type="PANTHER" id="PTHR37984">
    <property type="entry name" value="PROTEIN CBG26694"/>
    <property type="match status" value="1"/>
</dbReference>
<reference evidence="8 9" key="1">
    <citation type="journal article" date="2020" name="Genome Biol. Evol.">
        <title>Comparative genomics of strictly vertically transmitted, feminizing microsporidia endosymbionts of amphipod crustaceans.</title>
        <authorList>
            <person name="Cormier A."/>
            <person name="Chebbi M.A."/>
            <person name="Giraud I."/>
            <person name="Wattier R."/>
            <person name="Teixeira M."/>
            <person name="Gilbert C."/>
            <person name="Rigaud T."/>
            <person name="Cordaux R."/>
        </authorList>
    </citation>
    <scope>NUCLEOTIDE SEQUENCE [LARGE SCALE GENOMIC DNA]</scope>
    <source>
        <strain evidence="8 9">Ou3-Ou53</strain>
    </source>
</reference>
<dbReference type="InterPro" id="IPR050951">
    <property type="entry name" value="Retrovirus_Pol_polyprotein"/>
</dbReference>
<evidence type="ECO:0000256" key="1">
    <source>
        <dbReference type="ARBA" id="ARBA00022679"/>
    </source>
</evidence>
<evidence type="ECO:0000256" key="4">
    <source>
        <dbReference type="ARBA" id="ARBA00022759"/>
    </source>
</evidence>
<dbReference type="Proteomes" id="UP000740883">
    <property type="component" value="Unassembled WGS sequence"/>
</dbReference>
<evidence type="ECO:0000313" key="9">
    <source>
        <dbReference type="Proteomes" id="UP000740883"/>
    </source>
</evidence>
<dbReference type="GO" id="GO:0016787">
    <property type="term" value="F:hydrolase activity"/>
    <property type="evidence" value="ECO:0007669"/>
    <property type="project" value="UniProtKB-KW"/>
</dbReference>
<keyword evidence="1" id="KW-0808">Transferase</keyword>
<dbReference type="PANTHER" id="PTHR37984:SF5">
    <property type="entry name" value="PROTEIN NYNRIN-LIKE"/>
    <property type="match status" value="1"/>
</dbReference>
<gene>
    <name evidence="8" type="primary">pol_31</name>
    <name evidence="8" type="ORF">NGRA_2715</name>
</gene>
<evidence type="ECO:0000259" key="7">
    <source>
        <dbReference type="Pfam" id="PF17917"/>
    </source>
</evidence>
<keyword evidence="4" id="KW-0255">Endonuclease</keyword>
<organism evidence="8 9">
    <name type="scientific">Nosema granulosis</name>
    <dbReference type="NCBI Taxonomy" id="83296"/>
    <lineage>
        <taxon>Eukaryota</taxon>
        <taxon>Fungi</taxon>
        <taxon>Fungi incertae sedis</taxon>
        <taxon>Microsporidia</taxon>
        <taxon>Nosematidae</taxon>
        <taxon>Nosema</taxon>
    </lineage>
</organism>
<proteinExistence type="predicted"/>
<evidence type="ECO:0000256" key="6">
    <source>
        <dbReference type="ARBA" id="ARBA00022918"/>
    </source>
</evidence>
<dbReference type="InterPro" id="IPR043502">
    <property type="entry name" value="DNA/RNA_pol_sf"/>
</dbReference>
<keyword evidence="9" id="KW-1185">Reference proteome</keyword>
<dbReference type="InterPro" id="IPR041373">
    <property type="entry name" value="RT_RNaseH"/>
</dbReference>
<keyword evidence="6" id="KW-0695">RNA-directed DNA polymerase</keyword>
<evidence type="ECO:0000256" key="2">
    <source>
        <dbReference type="ARBA" id="ARBA00022695"/>
    </source>
</evidence>
<dbReference type="OrthoDB" id="2194247at2759"/>
<dbReference type="GO" id="GO:0003964">
    <property type="term" value="F:RNA-directed DNA polymerase activity"/>
    <property type="evidence" value="ECO:0007669"/>
    <property type="project" value="UniProtKB-KW"/>
</dbReference>
<dbReference type="EMBL" id="SBJO01000359">
    <property type="protein sequence ID" value="KAF9761336.1"/>
    <property type="molecule type" value="Genomic_DNA"/>
</dbReference>
<evidence type="ECO:0000313" key="8">
    <source>
        <dbReference type="EMBL" id="KAF9761336.1"/>
    </source>
</evidence>
<dbReference type="GO" id="GO:0004519">
    <property type="term" value="F:endonuclease activity"/>
    <property type="evidence" value="ECO:0007669"/>
    <property type="project" value="UniProtKB-KW"/>
</dbReference>
<feature type="domain" description="Reverse transcriptase RNase H-like" evidence="7">
    <location>
        <begin position="2"/>
        <end position="74"/>
    </location>
</feature>
<evidence type="ECO:0000256" key="3">
    <source>
        <dbReference type="ARBA" id="ARBA00022722"/>
    </source>
</evidence>
<dbReference type="AlphaFoldDB" id="A0A9P6KXF9"/>